<feature type="domain" description="ASPIC/UnbV" evidence="2">
    <location>
        <begin position="533"/>
        <end position="600"/>
    </location>
</feature>
<dbReference type="Gene3D" id="2.130.10.130">
    <property type="entry name" value="Integrin alpha, N-terminal"/>
    <property type="match status" value="2"/>
</dbReference>
<dbReference type="PANTHER" id="PTHR16026:SF0">
    <property type="entry name" value="CARTILAGE ACIDIC PROTEIN 1"/>
    <property type="match status" value="1"/>
</dbReference>
<dbReference type="Pfam" id="PF07593">
    <property type="entry name" value="UnbV_ASPIC"/>
    <property type="match status" value="1"/>
</dbReference>
<evidence type="ECO:0000256" key="1">
    <source>
        <dbReference type="ARBA" id="ARBA00022729"/>
    </source>
</evidence>
<dbReference type="Proteomes" id="UP000622317">
    <property type="component" value="Unassembled WGS sequence"/>
</dbReference>
<dbReference type="InterPro" id="IPR013517">
    <property type="entry name" value="FG-GAP"/>
</dbReference>
<keyword evidence="4" id="KW-1185">Reference proteome</keyword>
<dbReference type="Pfam" id="PF13517">
    <property type="entry name" value="FG-GAP_3"/>
    <property type="match status" value="2"/>
</dbReference>
<evidence type="ECO:0000313" key="4">
    <source>
        <dbReference type="Proteomes" id="UP000622317"/>
    </source>
</evidence>
<accession>A0A927F534</accession>
<evidence type="ECO:0000259" key="2">
    <source>
        <dbReference type="Pfam" id="PF07593"/>
    </source>
</evidence>
<dbReference type="InterPro" id="IPR011519">
    <property type="entry name" value="UnbV_ASPIC"/>
</dbReference>
<name>A0A927F534_9BACT</name>
<gene>
    <name evidence="3" type="ORF">IEN85_02325</name>
</gene>
<organism evidence="3 4">
    <name type="scientific">Pelagicoccus enzymogenes</name>
    <dbReference type="NCBI Taxonomy" id="2773457"/>
    <lineage>
        <taxon>Bacteria</taxon>
        <taxon>Pseudomonadati</taxon>
        <taxon>Verrucomicrobiota</taxon>
        <taxon>Opitutia</taxon>
        <taxon>Puniceicoccales</taxon>
        <taxon>Pelagicoccaceae</taxon>
        <taxon>Pelagicoccus</taxon>
    </lineage>
</organism>
<protein>
    <submittedName>
        <fullName evidence="3">VCBS repeat-containing protein</fullName>
    </submittedName>
</protein>
<keyword evidence="1" id="KW-0732">Signal</keyword>
<dbReference type="InterPro" id="IPR028994">
    <property type="entry name" value="Integrin_alpha_N"/>
</dbReference>
<reference evidence="3" key="1">
    <citation type="submission" date="2020-09" db="EMBL/GenBank/DDBJ databases">
        <title>Pelagicoccus enzymogenes sp. nov. with an EPS production, isolated from marine sediment.</title>
        <authorList>
            <person name="Feng X."/>
        </authorList>
    </citation>
    <scope>NUCLEOTIDE SEQUENCE</scope>
    <source>
        <strain evidence="3">NFK12</strain>
    </source>
</reference>
<dbReference type="InterPro" id="IPR027039">
    <property type="entry name" value="Crtac1"/>
</dbReference>
<dbReference type="PANTHER" id="PTHR16026">
    <property type="entry name" value="CARTILAGE ACIDIC PROTEIN 1"/>
    <property type="match status" value="1"/>
</dbReference>
<dbReference type="EMBL" id="JACYFG010000004">
    <property type="protein sequence ID" value="MBD5778327.1"/>
    <property type="molecule type" value="Genomic_DNA"/>
</dbReference>
<dbReference type="SUPFAM" id="SSF69318">
    <property type="entry name" value="Integrin alpha N-terminal domain"/>
    <property type="match status" value="2"/>
</dbReference>
<dbReference type="AlphaFoldDB" id="A0A927F534"/>
<proteinExistence type="predicted"/>
<comment type="caution">
    <text evidence="3">The sequence shown here is derived from an EMBL/GenBank/DDBJ whole genome shotgun (WGS) entry which is preliminary data.</text>
</comment>
<dbReference type="RefSeq" id="WP_191615461.1">
    <property type="nucleotide sequence ID" value="NZ_JACYFG010000004.1"/>
</dbReference>
<evidence type="ECO:0000313" key="3">
    <source>
        <dbReference type="EMBL" id="MBD5778327.1"/>
    </source>
</evidence>
<sequence>MRFYYKGSFALLALGLATTTPNLVGRSQVDSAPLVPYSSPNPTSSQTLFSEIPSTHSGIDLVNSYNDPRMWGERYQEMVFGTIGTGVAVADYDKDGLPDLFLAAKTGGSRLYRNLGDFKFEDLTESAGLSLQDDSWSGRLRGLFGSGSDQDLPWDQGTAFVDVDNDGWLDLYVTSFNAPNRLYINQGDGTFHEEAEQRGLAIQDSSGSAAFCDFDRDGWLDVYLQTNMLDVISQPDGRPDRLFRNKGDGTFEEVTQSAGISGSTSGHSVAWWDYNEDGWPDIYVSNDFSVPDRLYQNNGDGTFTDVLESVLPLTPYYSMGADIGDINNDGLIDLFVGDMAPTSHETDHRGMAISRARELANRPPEAAPQRMRNALYLNTRSSRMLEAAWLFGVARSDWTWSVRFEDFDNDGWLDLHVTNGMIREYHNADILKGVMGAVSRQAQRAVMKRSPVMAESNLAFRNKQGQGFERVEQEWGLDHLGVSFGSATGDFDGDGDLDLIYANYDAPFTLYRNDSRDNRVVFALQGKQSNRYAIGASIEIQTVSGKQIRKHLNARGYLSTSEPIFHFGLGSEETIQTATIRWPSGNVQTLTNLKANRKYTVPEDNSSQNGTLATIPDPAPQLFRKADSTSLASNLQPPVQTKDSLAIAPPLVPQGIQFFPDFISVQADLNNDGTPDYVIGNLGLNTRYQASPEAPFVILEGRFANPRETQRIEAYVENGRLLPFRSRKDLIELIPPLERKFPSANAFAAATLEEILGPSAISKASRLEITELRSGALISSPEGELTFFPFTGLAQIAPITHVAIADFNGDGHLDIAAAQNEHDVDPVIGYHDGGLGVILLGDGTGHFNSLSPSESGLVLPGTNWRLNAQDVDKDGDIDLIATPSEGTSQIYLNRTND</sequence>